<dbReference type="CDD" id="cd00609">
    <property type="entry name" value="AAT_like"/>
    <property type="match status" value="1"/>
</dbReference>
<dbReference type="SUPFAM" id="SSF53383">
    <property type="entry name" value="PLP-dependent transferases"/>
    <property type="match status" value="1"/>
</dbReference>
<evidence type="ECO:0000256" key="5">
    <source>
        <dbReference type="ARBA" id="ARBA00023163"/>
    </source>
</evidence>
<comment type="similarity">
    <text evidence="1">In the C-terminal section; belongs to the class-I pyridoxal-phosphate-dependent aminotransferase family.</text>
</comment>
<dbReference type="Pfam" id="PF00155">
    <property type="entry name" value="Aminotran_1_2"/>
    <property type="match status" value="1"/>
</dbReference>
<dbReference type="Gene3D" id="3.90.1150.10">
    <property type="entry name" value="Aspartate Aminotransferase, domain 1"/>
    <property type="match status" value="1"/>
</dbReference>
<evidence type="ECO:0000256" key="4">
    <source>
        <dbReference type="ARBA" id="ARBA00023125"/>
    </source>
</evidence>
<evidence type="ECO:0000256" key="3">
    <source>
        <dbReference type="ARBA" id="ARBA00023015"/>
    </source>
</evidence>
<dbReference type="GO" id="GO:0003677">
    <property type="term" value="F:DNA binding"/>
    <property type="evidence" value="ECO:0007669"/>
    <property type="project" value="UniProtKB-KW"/>
</dbReference>
<dbReference type="InterPro" id="IPR015422">
    <property type="entry name" value="PyrdxlP-dep_Trfase_small"/>
</dbReference>
<dbReference type="InterPro" id="IPR036388">
    <property type="entry name" value="WH-like_DNA-bd_sf"/>
</dbReference>
<dbReference type="EMBL" id="FWXV01000013">
    <property type="protein sequence ID" value="SMD26179.1"/>
    <property type="molecule type" value="Genomic_DNA"/>
</dbReference>
<name>A0A1Y5Y942_KIBAR</name>
<keyword evidence="3" id="KW-0805">Transcription regulation</keyword>
<keyword evidence="4 7" id="KW-0238">DNA-binding</keyword>
<dbReference type="SMART" id="SM00345">
    <property type="entry name" value="HTH_GNTR"/>
    <property type="match status" value="1"/>
</dbReference>
<dbReference type="GO" id="GO:0003700">
    <property type="term" value="F:DNA-binding transcription factor activity"/>
    <property type="evidence" value="ECO:0007669"/>
    <property type="project" value="InterPro"/>
</dbReference>
<dbReference type="GO" id="GO:0008483">
    <property type="term" value="F:transaminase activity"/>
    <property type="evidence" value="ECO:0007669"/>
    <property type="project" value="UniProtKB-KW"/>
</dbReference>
<dbReference type="PANTHER" id="PTHR46577:SF1">
    <property type="entry name" value="HTH-TYPE TRANSCRIPTIONAL REGULATORY PROTEIN GABR"/>
    <property type="match status" value="1"/>
</dbReference>
<sequence length="447" mass="47336">MLGAIETLLSVQYGAIVDDYKRIADKLAAAIAAGTLKPGDQLPPQRQMARRYRIANSTVARVYTELRRRGLVVGETGRGTFVRASPPADAPALTEPPLATVDMELNFSVLPGQAAMQAASLTGLIRGDVMASALLPTTATGSPSLRAAAVRMMSRGGWSPSSVVFTGNGRQAIAAALEVLVPNGGRLGVEPLTYPVVKGIAVRRGITLVPLPMDSHGLALRPSDLAGVDAVYMQPTLHNPLGVTMPVERRAELGAVLTQAGIYAIEDNIYGFLAEDLPPLERTVVVDSLSKRLAPGLTVGFIAPPAELTDRVVAAVRSTGLAAQHFAMEAAVRWLTDGVVERICAAKREDALARQEVAREYLTVTGDPRAYHCWWELPEPWRAEAFVAAAARLGIALAPAAAFAVAPGHSRNAVRLSLSSPPLETLRTALQTLARLAASDPYEGLDT</sequence>
<dbReference type="InterPro" id="IPR004839">
    <property type="entry name" value="Aminotransferase_I/II_large"/>
</dbReference>
<dbReference type="SUPFAM" id="SSF46785">
    <property type="entry name" value="Winged helix' DNA-binding domain"/>
    <property type="match status" value="1"/>
</dbReference>
<dbReference type="InterPro" id="IPR036390">
    <property type="entry name" value="WH_DNA-bd_sf"/>
</dbReference>
<dbReference type="InterPro" id="IPR015421">
    <property type="entry name" value="PyrdxlP-dep_Trfase_major"/>
</dbReference>
<evidence type="ECO:0000256" key="2">
    <source>
        <dbReference type="ARBA" id="ARBA00022898"/>
    </source>
</evidence>
<accession>A0A1Y5Y942</accession>
<keyword evidence="2" id="KW-0663">Pyridoxal phosphate</keyword>
<feature type="domain" description="HTH gntR-type" evidence="6">
    <location>
        <begin position="17"/>
        <end position="85"/>
    </location>
</feature>
<dbReference type="PROSITE" id="PS50949">
    <property type="entry name" value="HTH_GNTR"/>
    <property type="match status" value="1"/>
</dbReference>
<keyword evidence="5" id="KW-0804">Transcription</keyword>
<dbReference type="Proteomes" id="UP000192674">
    <property type="component" value="Unassembled WGS sequence"/>
</dbReference>
<dbReference type="Gene3D" id="1.10.10.10">
    <property type="entry name" value="Winged helix-like DNA-binding domain superfamily/Winged helix DNA-binding domain"/>
    <property type="match status" value="1"/>
</dbReference>
<evidence type="ECO:0000256" key="1">
    <source>
        <dbReference type="ARBA" id="ARBA00005384"/>
    </source>
</evidence>
<dbReference type="Pfam" id="PF00392">
    <property type="entry name" value="GntR"/>
    <property type="match status" value="1"/>
</dbReference>
<evidence type="ECO:0000313" key="7">
    <source>
        <dbReference type="EMBL" id="SMD26179.1"/>
    </source>
</evidence>
<dbReference type="CDD" id="cd07377">
    <property type="entry name" value="WHTH_GntR"/>
    <property type="match status" value="1"/>
</dbReference>
<dbReference type="Gene3D" id="3.40.640.10">
    <property type="entry name" value="Type I PLP-dependent aspartate aminotransferase-like (Major domain)"/>
    <property type="match status" value="1"/>
</dbReference>
<dbReference type="InterPro" id="IPR051446">
    <property type="entry name" value="HTH_trans_reg/aminotransferase"/>
</dbReference>
<dbReference type="InterPro" id="IPR000524">
    <property type="entry name" value="Tscrpt_reg_HTH_GntR"/>
</dbReference>
<organism evidence="7 8">
    <name type="scientific">Kibdelosporangium aridum</name>
    <dbReference type="NCBI Taxonomy" id="2030"/>
    <lineage>
        <taxon>Bacteria</taxon>
        <taxon>Bacillati</taxon>
        <taxon>Actinomycetota</taxon>
        <taxon>Actinomycetes</taxon>
        <taxon>Pseudonocardiales</taxon>
        <taxon>Pseudonocardiaceae</taxon>
        <taxon>Kibdelosporangium</taxon>
    </lineage>
</organism>
<gene>
    <name evidence="7" type="ORF">SAMN05661093_09759</name>
</gene>
<keyword evidence="7" id="KW-0032">Aminotransferase</keyword>
<proteinExistence type="inferred from homology"/>
<keyword evidence="7" id="KW-0808">Transferase</keyword>
<reference evidence="7 8" key="1">
    <citation type="submission" date="2017-04" db="EMBL/GenBank/DDBJ databases">
        <authorList>
            <person name="Afonso C.L."/>
            <person name="Miller P.J."/>
            <person name="Scott M.A."/>
            <person name="Spackman E."/>
            <person name="Goraichik I."/>
            <person name="Dimitrov K.M."/>
            <person name="Suarez D.L."/>
            <person name="Swayne D.E."/>
        </authorList>
    </citation>
    <scope>NUCLEOTIDE SEQUENCE [LARGE SCALE GENOMIC DNA]</scope>
    <source>
        <strain evidence="7 8">DSM 43828</strain>
    </source>
</reference>
<protein>
    <submittedName>
        <fullName evidence="7">DNA-binding transcriptional regulator, MocR family, contains an aminotransferase domain</fullName>
    </submittedName>
</protein>
<evidence type="ECO:0000313" key="8">
    <source>
        <dbReference type="Proteomes" id="UP000192674"/>
    </source>
</evidence>
<dbReference type="AlphaFoldDB" id="A0A1Y5Y942"/>
<dbReference type="GO" id="GO:0030170">
    <property type="term" value="F:pyridoxal phosphate binding"/>
    <property type="evidence" value="ECO:0007669"/>
    <property type="project" value="InterPro"/>
</dbReference>
<evidence type="ECO:0000259" key="6">
    <source>
        <dbReference type="PROSITE" id="PS50949"/>
    </source>
</evidence>
<keyword evidence="8" id="KW-1185">Reference proteome</keyword>
<dbReference type="PANTHER" id="PTHR46577">
    <property type="entry name" value="HTH-TYPE TRANSCRIPTIONAL REGULATORY PROTEIN GABR"/>
    <property type="match status" value="1"/>
</dbReference>
<dbReference type="InterPro" id="IPR015424">
    <property type="entry name" value="PyrdxlP-dep_Trfase"/>
</dbReference>